<dbReference type="Proteomes" id="UP000660745">
    <property type="component" value="Unassembled WGS sequence"/>
</dbReference>
<organism evidence="2 3">
    <name type="scientific">Nonomuraea glycinis</name>
    <dbReference type="NCBI Taxonomy" id="2047744"/>
    <lineage>
        <taxon>Bacteria</taxon>
        <taxon>Bacillati</taxon>
        <taxon>Actinomycetota</taxon>
        <taxon>Actinomycetes</taxon>
        <taxon>Streptosporangiales</taxon>
        <taxon>Streptosporangiaceae</taxon>
        <taxon>Nonomuraea</taxon>
    </lineage>
</organism>
<keyword evidence="3" id="KW-1185">Reference proteome</keyword>
<comment type="caution">
    <text evidence="2">The sequence shown here is derived from an EMBL/GenBank/DDBJ whole genome shotgun (WGS) entry which is preliminary data.</text>
</comment>
<dbReference type="AlphaFoldDB" id="A0A918A589"/>
<gene>
    <name evidence="2" type="ORF">GCM10012278_37460</name>
</gene>
<sequence length="173" mass="18443">MLVLAAVLQVLIALAFVSIPLVRHRYGSDAKRNAEAELTRQGVPVTVLAENKLSFDAGGHETAAPVTVAVVMTILAALNLLGEPWGQVLTWIFQPIVLLGNALILYSQLTAVRSVESAFARKGDPTLQRIDVTALLKAAESGFPRWVLPTLQNIRHTVVFAGSALALTAAIIA</sequence>
<reference evidence="2" key="2">
    <citation type="submission" date="2020-09" db="EMBL/GenBank/DDBJ databases">
        <authorList>
            <person name="Sun Q."/>
            <person name="Zhou Y."/>
        </authorList>
    </citation>
    <scope>NUCLEOTIDE SEQUENCE</scope>
    <source>
        <strain evidence="2">CGMCC 4.7430</strain>
    </source>
</reference>
<reference evidence="2" key="1">
    <citation type="journal article" date="2014" name="Int. J. Syst. Evol. Microbiol.">
        <title>Complete genome sequence of Corynebacterium casei LMG S-19264T (=DSM 44701T), isolated from a smear-ripened cheese.</title>
        <authorList>
            <consortium name="US DOE Joint Genome Institute (JGI-PGF)"/>
            <person name="Walter F."/>
            <person name="Albersmeier A."/>
            <person name="Kalinowski J."/>
            <person name="Ruckert C."/>
        </authorList>
    </citation>
    <scope>NUCLEOTIDE SEQUENCE</scope>
    <source>
        <strain evidence="2">CGMCC 4.7430</strain>
    </source>
</reference>
<accession>A0A918A589</accession>
<feature type="transmembrane region" description="Helical" evidence="1">
    <location>
        <begin position="88"/>
        <end position="109"/>
    </location>
</feature>
<keyword evidence="1" id="KW-0812">Transmembrane</keyword>
<keyword evidence="1" id="KW-0472">Membrane</keyword>
<evidence type="ECO:0000313" key="2">
    <source>
        <dbReference type="EMBL" id="GGP07940.1"/>
    </source>
</evidence>
<proteinExistence type="predicted"/>
<evidence type="ECO:0000256" key="1">
    <source>
        <dbReference type="SAM" id="Phobius"/>
    </source>
</evidence>
<name>A0A918A589_9ACTN</name>
<dbReference type="EMBL" id="BMNK01000006">
    <property type="protein sequence ID" value="GGP07940.1"/>
    <property type="molecule type" value="Genomic_DNA"/>
</dbReference>
<dbReference type="RefSeq" id="WP_189139930.1">
    <property type="nucleotide sequence ID" value="NZ_BMNK01000006.1"/>
</dbReference>
<protein>
    <submittedName>
        <fullName evidence="2">Uncharacterized protein</fullName>
    </submittedName>
</protein>
<evidence type="ECO:0000313" key="3">
    <source>
        <dbReference type="Proteomes" id="UP000660745"/>
    </source>
</evidence>
<feature type="transmembrane region" description="Helical" evidence="1">
    <location>
        <begin position="62"/>
        <end position="81"/>
    </location>
</feature>
<keyword evidence="1" id="KW-1133">Transmembrane helix</keyword>